<evidence type="ECO:0000256" key="1">
    <source>
        <dbReference type="ARBA" id="ARBA00008428"/>
    </source>
</evidence>
<organism evidence="17 18">
    <name type="scientific">Rhodovibrio salinarum</name>
    <dbReference type="NCBI Taxonomy" id="1087"/>
    <lineage>
        <taxon>Bacteria</taxon>
        <taxon>Pseudomonadati</taxon>
        <taxon>Pseudomonadota</taxon>
        <taxon>Alphaproteobacteria</taxon>
        <taxon>Rhodospirillales</taxon>
        <taxon>Rhodovibrionaceae</taxon>
        <taxon>Rhodovibrio</taxon>
    </lineage>
</organism>
<protein>
    <recommendedName>
        <fullName evidence="13 14">Replicative DNA helicase</fullName>
        <ecNumber evidence="13 14">5.6.2.3</ecNumber>
    </recommendedName>
</protein>
<dbReference type="InterPro" id="IPR003593">
    <property type="entry name" value="AAA+_ATPase"/>
</dbReference>
<keyword evidence="5 14" id="KW-0547">Nucleotide-binding</keyword>
<evidence type="ECO:0000313" key="18">
    <source>
        <dbReference type="Proteomes" id="UP000778970"/>
    </source>
</evidence>
<dbReference type="InterPro" id="IPR007694">
    <property type="entry name" value="DNA_helicase_DnaB-like_C"/>
</dbReference>
<dbReference type="SUPFAM" id="SSF48024">
    <property type="entry name" value="N-terminal domain of DnaB helicase"/>
    <property type="match status" value="1"/>
</dbReference>
<accession>A0A934QKJ0</accession>
<reference evidence="17" key="2">
    <citation type="journal article" date="2020" name="Microorganisms">
        <title>Osmotic Adaptation and Compatible Solute Biosynthesis of Phototrophic Bacteria as Revealed from Genome Analyses.</title>
        <authorList>
            <person name="Imhoff J.F."/>
            <person name="Rahn T."/>
            <person name="Kunzel S."/>
            <person name="Keller A."/>
            <person name="Neulinger S.C."/>
        </authorList>
    </citation>
    <scope>NUCLEOTIDE SEQUENCE</scope>
    <source>
        <strain evidence="17">DSM 9154</strain>
    </source>
</reference>
<comment type="subunit">
    <text evidence="2">Homohexamer.</text>
</comment>
<keyword evidence="8 14" id="KW-0067">ATP-binding</keyword>
<dbReference type="Proteomes" id="UP000778970">
    <property type="component" value="Unassembled WGS sequence"/>
</dbReference>
<dbReference type="PANTHER" id="PTHR30153:SF2">
    <property type="entry name" value="REPLICATIVE DNA HELICASE"/>
    <property type="match status" value="1"/>
</dbReference>
<evidence type="ECO:0000256" key="5">
    <source>
        <dbReference type="ARBA" id="ARBA00022741"/>
    </source>
</evidence>
<dbReference type="InterPro" id="IPR027417">
    <property type="entry name" value="P-loop_NTPase"/>
</dbReference>
<dbReference type="InterPro" id="IPR016136">
    <property type="entry name" value="DNA_helicase_N/primase_C"/>
</dbReference>
<comment type="similarity">
    <text evidence="1 14">Belongs to the helicase family. DnaB subfamily.</text>
</comment>
<dbReference type="GO" id="GO:0003677">
    <property type="term" value="F:DNA binding"/>
    <property type="evidence" value="ECO:0007669"/>
    <property type="project" value="UniProtKB-UniRule"/>
</dbReference>
<dbReference type="Gene3D" id="3.40.50.300">
    <property type="entry name" value="P-loop containing nucleotide triphosphate hydrolases"/>
    <property type="match status" value="1"/>
</dbReference>
<evidence type="ECO:0000256" key="14">
    <source>
        <dbReference type="RuleBase" id="RU362085"/>
    </source>
</evidence>
<evidence type="ECO:0000256" key="13">
    <source>
        <dbReference type="NCBIfam" id="TIGR00665"/>
    </source>
</evidence>
<keyword evidence="9 14" id="KW-0238">DNA-binding</keyword>
<feature type="region of interest" description="Disordered" evidence="15">
    <location>
        <begin position="1"/>
        <end position="25"/>
    </location>
</feature>
<dbReference type="GO" id="GO:1990077">
    <property type="term" value="C:primosome complex"/>
    <property type="evidence" value="ECO:0007669"/>
    <property type="project" value="UniProtKB-UniRule"/>
</dbReference>
<reference evidence="17" key="1">
    <citation type="submission" date="2017-08" db="EMBL/GenBank/DDBJ databases">
        <authorList>
            <person name="Imhoff J.F."/>
            <person name="Rahn T."/>
            <person name="Kuenzel S."/>
            <person name="Neulinger S.C."/>
        </authorList>
    </citation>
    <scope>NUCLEOTIDE SEQUENCE</scope>
    <source>
        <strain evidence="17">DSM 9154</strain>
    </source>
</reference>
<keyword evidence="7 14" id="KW-0347">Helicase</keyword>
<gene>
    <name evidence="17" type="ORF">CKO21_14115</name>
</gene>
<dbReference type="GO" id="GO:0005829">
    <property type="term" value="C:cytosol"/>
    <property type="evidence" value="ECO:0007669"/>
    <property type="project" value="TreeGrafter"/>
</dbReference>
<evidence type="ECO:0000256" key="15">
    <source>
        <dbReference type="SAM" id="MobiDB-lite"/>
    </source>
</evidence>
<dbReference type="Gene3D" id="1.10.860.10">
    <property type="entry name" value="DNAb Helicase, Chain A"/>
    <property type="match status" value="1"/>
</dbReference>
<keyword evidence="6 14" id="KW-0378">Hydrolase</keyword>
<name>A0A934QKJ0_9PROT</name>
<evidence type="ECO:0000256" key="12">
    <source>
        <dbReference type="ARBA" id="ARBA00048954"/>
    </source>
</evidence>
<dbReference type="NCBIfam" id="NF006606">
    <property type="entry name" value="PRK09165.1"/>
    <property type="match status" value="1"/>
</dbReference>
<evidence type="ECO:0000256" key="7">
    <source>
        <dbReference type="ARBA" id="ARBA00022806"/>
    </source>
</evidence>
<keyword evidence="3 14" id="KW-0639">Primosome</keyword>
<dbReference type="GO" id="GO:0005524">
    <property type="term" value="F:ATP binding"/>
    <property type="evidence" value="ECO:0007669"/>
    <property type="project" value="UniProtKB-UniRule"/>
</dbReference>
<dbReference type="SUPFAM" id="SSF52540">
    <property type="entry name" value="P-loop containing nucleoside triphosphate hydrolases"/>
    <property type="match status" value="1"/>
</dbReference>
<dbReference type="RefSeq" id="WP_051431975.1">
    <property type="nucleotide sequence ID" value="NZ_NRRE01000027.1"/>
</dbReference>
<dbReference type="GO" id="GO:0016787">
    <property type="term" value="F:hydrolase activity"/>
    <property type="evidence" value="ECO:0007669"/>
    <property type="project" value="UniProtKB-KW"/>
</dbReference>
<evidence type="ECO:0000256" key="4">
    <source>
        <dbReference type="ARBA" id="ARBA00022705"/>
    </source>
</evidence>
<evidence type="ECO:0000256" key="2">
    <source>
        <dbReference type="ARBA" id="ARBA00011643"/>
    </source>
</evidence>
<dbReference type="EC" id="5.6.2.3" evidence="13 14"/>
<dbReference type="NCBIfam" id="TIGR00665">
    <property type="entry name" value="DnaB"/>
    <property type="match status" value="1"/>
</dbReference>
<dbReference type="PANTHER" id="PTHR30153">
    <property type="entry name" value="REPLICATIVE DNA HELICASE DNAB"/>
    <property type="match status" value="1"/>
</dbReference>
<sequence>MNDSSNIAHLPGTEGGDGDQTGYRAPPVNYEAEQALLAAVLANNQAYERVADFLHAGHFADPVHSRIFEACGKLINRGQMANAVTLKNVFEQDGDLQDVGGAQYLAELQSAYVTVINAEHYGKAIHDLYLRRQLIELGEDVVNEAFDYDLDSPATTQIEVAEQKLFNLSESGQTEGGFQSFRHALSGAIEMAESAHRREGQIAGVPTGFVDLDEMLGGMHNSDLIVLAGRPGMGKTAFATNVGFNAARRHRDSGGEDGAVVGFFSLEMSSEQLATRILSESSMVPSEDIRRGKLSPDSFEQVVQASHELSTLPFYIDDTPAVSVGQVRTRARRLKRQQDLGMIIVDYIQLMQPTAGSRPESRVQEISEITRGLKMIAKELNIPVIALSQLSRAVEQREDKRPQLADLRESGTIEQDADMVMFVYREQYYLERAEPTQRPDESEEKHQERYDKWRDRLEKAWGKAEAIVAKQRHGPTGKVELAFDGATTKFGNLAREDQTPDEIG</sequence>
<proteinExistence type="inferred from homology"/>
<dbReference type="PROSITE" id="PS51199">
    <property type="entry name" value="SF4_HELICASE"/>
    <property type="match status" value="1"/>
</dbReference>
<dbReference type="InterPro" id="IPR007693">
    <property type="entry name" value="DNA_helicase_DnaB-like_N"/>
</dbReference>
<dbReference type="Pfam" id="PF03796">
    <property type="entry name" value="DnaB_C"/>
    <property type="match status" value="1"/>
</dbReference>
<dbReference type="EMBL" id="NRRE01000027">
    <property type="protein sequence ID" value="MBK1698379.1"/>
    <property type="molecule type" value="Genomic_DNA"/>
</dbReference>
<dbReference type="InterPro" id="IPR007692">
    <property type="entry name" value="DNA_helicase_DnaB"/>
</dbReference>
<dbReference type="GO" id="GO:0006269">
    <property type="term" value="P:DNA replication, synthesis of primer"/>
    <property type="evidence" value="ECO:0007669"/>
    <property type="project" value="UniProtKB-UniRule"/>
</dbReference>
<dbReference type="SMART" id="SM00382">
    <property type="entry name" value="AAA"/>
    <property type="match status" value="1"/>
</dbReference>
<keyword evidence="18" id="KW-1185">Reference proteome</keyword>
<evidence type="ECO:0000256" key="9">
    <source>
        <dbReference type="ARBA" id="ARBA00023125"/>
    </source>
</evidence>
<keyword evidence="4 14" id="KW-0235">DNA replication</keyword>
<evidence type="ECO:0000259" key="16">
    <source>
        <dbReference type="PROSITE" id="PS51199"/>
    </source>
</evidence>
<comment type="caution">
    <text evidence="17">The sequence shown here is derived from an EMBL/GenBank/DDBJ whole genome shotgun (WGS) entry which is preliminary data.</text>
</comment>
<dbReference type="AlphaFoldDB" id="A0A934QKJ0"/>
<dbReference type="GO" id="GO:0043139">
    <property type="term" value="F:5'-3' DNA helicase activity"/>
    <property type="evidence" value="ECO:0007669"/>
    <property type="project" value="UniProtKB-EC"/>
</dbReference>
<comment type="catalytic activity">
    <reaction evidence="12 14">
        <text>ATP + H2O = ADP + phosphate + H(+)</text>
        <dbReference type="Rhea" id="RHEA:13065"/>
        <dbReference type="ChEBI" id="CHEBI:15377"/>
        <dbReference type="ChEBI" id="CHEBI:15378"/>
        <dbReference type="ChEBI" id="CHEBI:30616"/>
        <dbReference type="ChEBI" id="CHEBI:43474"/>
        <dbReference type="ChEBI" id="CHEBI:456216"/>
        <dbReference type="EC" id="5.6.2.3"/>
    </reaction>
</comment>
<evidence type="ECO:0000256" key="8">
    <source>
        <dbReference type="ARBA" id="ARBA00022840"/>
    </source>
</evidence>
<evidence type="ECO:0000256" key="3">
    <source>
        <dbReference type="ARBA" id="ARBA00022515"/>
    </source>
</evidence>
<evidence type="ECO:0000256" key="11">
    <source>
        <dbReference type="ARBA" id="ARBA00044932"/>
    </source>
</evidence>
<comment type="function">
    <text evidence="11 14">The main replicative DNA helicase, it participates in initiation and elongation during chromosome replication. Travels ahead of the DNA replisome, separating dsDNA into templates for DNA synthesis. A processive ATP-dependent 5'-3' DNA helicase it has DNA-dependent ATPase activity.</text>
</comment>
<keyword evidence="10" id="KW-0413">Isomerase</keyword>
<evidence type="ECO:0000313" key="17">
    <source>
        <dbReference type="EMBL" id="MBK1698379.1"/>
    </source>
</evidence>
<evidence type="ECO:0000256" key="6">
    <source>
        <dbReference type="ARBA" id="ARBA00022801"/>
    </source>
</evidence>
<dbReference type="CDD" id="cd00984">
    <property type="entry name" value="DnaB_C"/>
    <property type="match status" value="1"/>
</dbReference>
<dbReference type="Pfam" id="PF00772">
    <property type="entry name" value="DnaB"/>
    <property type="match status" value="1"/>
</dbReference>
<evidence type="ECO:0000256" key="10">
    <source>
        <dbReference type="ARBA" id="ARBA00023235"/>
    </source>
</evidence>
<feature type="domain" description="SF4 helicase" evidence="16">
    <location>
        <begin position="198"/>
        <end position="497"/>
    </location>
</feature>
<dbReference type="InterPro" id="IPR036185">
    <property type="entry name" value="DNA_heli_DnaB-like_N_sf"/>
</dbReference>